<reference evidence="1" key="2">
    <citation type="submission" date="2020-05" db="UniProtKB">
        <authorList>
            <consortium name="EnsemblMetazoa"/>
        </authorList>
    </citation>
    <scope>IDENTIFICATION</scope>
    <source>
        <strain evidence="1">IAEA</strain>
    </source>
</reference>
<accession>A0A1B0ANN6</accession>
<reference evidence="2" key="1">
    <citation type="submission" date="2015-01" db="EMBL/GenBank/DDBJ databases">
        <authorList>
            <person name="Aksoy S."/>
            <person name="Warren W."/>
            <person name="Wilson R.K."/>
        </authorList>
    </citation>
    <scope>NUCLEOTIDE SEQUENCE [LARGE SCALE GENOMIC DNA]</scope>
    <source>
        <strain evidence="2">IAEA</strain>
    </source>
</reference>
<dbReference type="Proteomes" id="UP000092460">
    <property type="component" value="Unassembled WGS sequence"/>
</dbReference>
<dbReference type="EMBL" id="JXJN01000903">
    <property type="status" value="NOT_ANNOTATED_CDS"/>
    <property type="molecule type" value="Genomic_DNA"/>
</dbReference>
<keyword evidence="2" id="KW-1185">Reference proteome</keyword>
<dbReference type="AlphaFoldDB" id="A0A1B0ANN6"/>
<proteinExistence type="predicted"/>
<sequence length="129" mass="14813">NTAPETCQRLNPLRRVFVTSTKIERNLKQLFAPPRNTQHAFDVAYIKEFVTSLMAIVGCLKHFDCSAMAKNVFILLKFGLADITRSFVHIQFTTRALPLPDINTYEKYNSVNDFRNETESASTRNDHCK</sequence>
<evidence type="ECO:0000313" key="2">
    <source>
        <dbReference type="Proteomes" id="UP000092460"/>
    </source>
</evidence>
<dbReference type="EnsemblMetazoa" id="GPPI003110-RA">
    <property type="protein sequence ID" value="GPPI003110-PA"/>
    <property type="gene ID" value="GPPI003110"/>
</dbReference>
<evidence type="ECO:0000313" key="1">
    <source>
        <dbReference type="EnsemblMetazoa" id="GPPI003110-PA"/>
    </source>
</evidence>
<name>A0A1B0ANN6_9MUSC</name>
<organism evidence="1 2">
    <name type="scientific">Glossina palpalis gambiensis</name>
    <dbReference type="NCBI Taxonomy" id="67801"/>
    <lineage>
        <taxon>Eukaryota</taxon>
        <taxon>Metazoa</taxon>
        <taxon>Ecdysozoa</taxon>
        <taxon>Arthropoda</taxon>
        <taxon>Hexapoda</taxon>
        <taxon>Insecta</taxon>
        <taxon>Pterygota</taxon>
        <taxon>Neoptera</taxon>
        <taxon>Endopterygota</taxon>
        <taxon>Diptera</taxon>
        <taxon>Brachycera</taxon>
        <taxon>Muscomorpha</taxon>
        <taxon>Hippoboscoidea</taxon>
        <taxon>Glossinidae</taxon>
        <taxon>Glossina</taxon>
    </lineage>
</organism>
<dbReference type="VEuPathDB" id="VectorBase:GPPI003110"/>
<dbReference type="EMBL" id="JXJN01000902">
    <property type="status" value="NOT_ANNOTATED_CDS"/>
    <property type="molecule type" value="Genomic_DNA"/>
</dbReference>
<protein>
    <submittedName>
        <fullName evidence="1">Uncharacterized protein</fullName>
    </submittedName>
</protein>